<keyword evidence="1" id="KW-1133">Transmembrane helix</keyword>
<proteinExistence type="predicted"/>
<dbReference type="AlphaFoldDB" id="A0A1M7Y9F3"/>
<evidence type="ECO:0000256" key="1">
    <source>
        <dbReference type="SAM" id="Phobius"/>
    </source>
</evidence>
<feature type="transmembrane region" description="Helical" evidence="1">
    <location>
        <begin position="15"/>
        <end position="36"/>
    </location>
</feature>
<sequence length="170" mass="18445">MDLASGASELQANPFVVLTFIVAPAILTNASALMILSTSNRFARAIDRSRELSRQIVEARKGNDPELLDRLDTEILLTEKRAVYLLKAIRSFYLSLGGFALGALVSLLGASLVSIHINAANQIFAISSVLAVFLAVGGLIVGSVSLFRESRITVGILQDRINRLHRNRNL</sequence>
<organism evidence="2 3">
    <name type="scientific">Desulfopila aestuarii DSM 18488</name>
    <dbReference type="NCBI Taxonomy" id="1121416"/>
    <lineage>
        <taxon>Bacteria</taxon>
        <taxon>Pseudomonadati</taxon>
        <taxon>Thermodesulfobacteriota</taxon>
        <taxon>Desulfobulbia</taxon>
        <taxon>Desulfobulbales</taxon>
        <taxon>Desulfocapsaceae</taxon>
        <taxon>Desulfopila</taxon>
    </lineage>
</organism>
<evidence type="ECO:0000313" key="3">
    <source>
        <dbReference type="Proteomes" id="UP000184603"/>
    </source>
</evidence>
<accession>A0A1M7Y9F3</accession>
<gene>
    <name evidence="2" type="ORF">SAMN02745220_02766</name>
</gene>
<keyword evidence="1" id="KW-0472">Membrane</keyword>
<dbReference type="RefSeq" id="WP_073614056.1">
    <property type="nucleotide sequence ID" value="NZ_FRFE01000013.1"/>
</dbReference>
<evidence type="ECO:0008006" key="4">
    <source>
        <dbReference type="Google" id="ProtNLM"/>
    </source>
</evidence>
<feature type="transmembrane region" description="Helical" evidence="1">
    <location>
        <begin position="123"/>
        <end position="147"/>
    </location>
</feature>
<dbReference type="EMBL" id="FRFE01000013">
    <property type="protein sequence ID" value="SHO49264.1"/>
    <property type="molecule type" value="Genomic_DNA"/>
</dbReference>
<feature type="transmembrane region" description="Helical" evidence="1">
    <location>
        <begin position="91"/>
        <end position="117"/>
    </location>
</feature>
<dbReference type="Proteomes" id="UP000184603">
    <property type="component" value="Unassembled WGS sequence"/>
</dbReference>
<keyword evidence="1" id="KW-0812">Transmembrane</keyword>
<keyword evidence="3" id="KW-1185">Reference proteome</keyword>
<name>A0A1M7Y9F3_9BACT</name>
<evidence type="ECO:0000313" key="2">
    <source>
        <dbReference type="EMBL" id="SHO49264.1"/>
    </source>
</evidence>
<reference evidence="2 3" key="1">
    <citation type="submission" date="2016-12" db="EMBL/GenBank/DDBJ databases">
        <authorList>
            <person name="Song W.-J."/>
            <person name="Kurnit D.M."/>
        </authorList>
    </citation>
    <scope>NUCLEOTIDE SEQUENCE [LARGE SCALE GENOMIC DNA]</scope>
    <source>
        <strain evidence="2 3">DSM 18488</strain>
    </source>
</reference>
<dbReference type="OrthoDB" id="8482247at2"/>
<dbReference type="Pfam" id="PF11026">
    <property type="entry name" value="DUF2721"/>
    <property type="match status" value="1"/>
</dbReference>
<protein>
    <recommendedName>
        <fullName evidence="4">DUF2721 domain-containing protein</fullName>
    </recommendedName>
</protein>
<dbReference type="InterPro" id="IPR021279">
    <property type="entry name" value="DUF2721"/>
</dbReference>